<evidence type="ECO:0008006" key="3">
    <source>
        <dbReference type="Google" id="ProtNLM"/>
    </source>
</evidence>
<protein>
    <recommendedName>
        <fullName evidence="3">DUF2505 domain-containing protein</fullName>
    </recommendedName>
</protein>
<evidence type="ECO:0000313" key="2">
    <source>
        <dbReference type="Proteomes" id="UP000444960"/>
    </source>
</evidence>
<organism evidence="1 2">
    <name type="scientific">Gordonia spumicola</name>
    <dbReference type="NCBI Taxonomy" id="589161"/>
    <lineage>
        <taxon>Bacteria</taxon>
        <taxon>Bacillati</taxon>
        <taxon>Actinomycetota</taxon>
        <taxon>Actinomycetes</taxon>
        <taxon>Mycobacteriales</taxon>
        <taxon>Gordoniaceae</taxon>
        <taxon>Gordonia</taxon>
    </lineage>
</organism>
<gene>
    <name evidence="1" type="ORF">nbrc107696_17370</name>
</gene>
<dbReference type="OrthoDB" id="5178774at2"/>
<comment type="caution">
    <text evidence="1">The sequence shown here is derived from an EMBL/GenBank/DDBJ whole genome shotgun (WGS) entry which is preliminary data.</text>
</comment>
<dbReference type="Pfam" id="PF10698">
    <property type="entry name" value="DUF2505"/>
    <property type="match status" value="1"/>
</dbReference>
<proteinExistence type="predicted"/>
<evidence type="ECO:0000313" key="1">
    <source>
        <dbReference type="EMBL" id="GEE01291.1"/>
    </source>
</evidence>
<dbReference type="RefSeq" id="WP_161895104.1">
    <property type="nucleotide sequence ID" value="NZ_BJOV01000003.1"/>
</dbReference>
<keyword evidence="2" id="KW-1185">Reference proteome</keyword>
<dbReference type="Proteomes" id="UP000444960">
    <property type="component" value="Unassembled WGS sequence"/>
</dbReference>
<reference evidence="2" key="1">
    <citation type="submission" date="2019-06" db="EMBL/GenBank/DDBJ databases">
        <title>Gordonia isolated from sludge of a wastewater treatment plant.</title>
        <authorList>
            <person name="Tamura T."/>
            <person name="Aoyama K."/>
            <person name="Kang Y."/>
            <person name="Saito S."/>
            <person name="Akiyama N."/>
            <person name="Yazawa K."/>
            <person name="Gonoi T."/>
            <person name="Mikami Y."/>
        </authorList>
    </citation>
    <scope>NUCLEOTIDE SEQUENCE [LARGE SCALE GENOMIC DNA]</scope>
    <source>
        <strain evidence="2">NBRC 107696</strain>
    </source>
</reference>
<sequence length="162" mass="17337">MASNFEHSVSYPFSVAELWALLSDEQYWRALLHATNAEHGVLESFSRDGDVVTVVTKQGIAAENLPKAVTAVRPGDLEIPRTCVFTKSDGTVTGRMDASVSGAPAKISGDIAITGEPAVARYAGSVDVSIPFVGGKIERAVIEQVVMLLDAERDATLDFQDR</sequence>
<name>A0A7I9V871_9ACTN</name>
<dbReference type="AlphaFoldDB" id="A0A7I9V871"/>
<dbReference type="InterPro" id="IPR019639">
    <property type="entry name" value="DUF2505"/>
</dbReference>
<dbReference type="EMBL" id="BJOV01000003">
    <property type="protein sequence ID" value="GEE01291.1"/>
    <property type="molecule type" value="Genomic_DNA"/>
</dbReference>
<accession>A0A7I9V871</accession>